<accession>A0A8S3AT82</accession>
<evidence type="ECO:0000313" key="2">
    <source>
        <dbReference type="EMBL" id="CAF4746697.1"/>
    </source>
</evidence>
<protein>
    <submittedName>
        <fullName evidence="2">Uncharacterized protein</fullName>
    </submittedName>
</protein>
<comment type="caution">
    <text evidence="2">The sequence shown here is derived from an EMBL/GenBank/DDBJ whole genome shotgun (WGS) entry which is preliminary data.</text>
</comment>
<feature type="non-terminal residue" evidence="2">
    <location>
        <position position="80"/>
    </location>
</feature>
<proteinExistence type="predicted"/>
<dbReference type="Proteomes" id="UP000681967">
    <property type="component" value="Unassembled WGS sequence"/>
</dbReference>
<name>A0A8S3AT82_9BILA</name>
<dbReference type="EMBL" id="CAJOBH010128704">
    <property type="protein sequence ID" value="CAF4746697.1"/>
    <property type="molecule type" value="Genomic_DNA"/>
</dbReference>
<dbReference type="EMBL" id="CAJOBI010152349">
    <property type="protein sequence ID" value="CAF4816147.1"/>
    <property type="molecule type" value="Genomic_DNA"/>
</dbReference>
<dbReference type="Proteomes" id="UP000681720">
    <property type="component" value="Unassembled WGS sequence"/>
</dbReference>
<evidence type="ECO:0000313" key="4">
    <source>
        <dbReference type="EMBL" id="CAF4858782.1"/>
    </source>
</evidence>
<feature type="non-terminal residue" evidence="2">
    <location>
        <position position="1"/>
    </location>
</feature>
<dbReference type="AlphaFoldDB" id="A0A8S3AT82"/>
<dbReference type="Proteomes" id="UP000676336">
    <property type="component" value="Unassembled WGS sequence"/>
</dbReference>
<evidence type="ECO:0000256" key="1">
    <source>
        <dbReference type="SAM" id="MobiDB-lite"/>
    </source>
</evidence>
<sequence length="80" mass="8910">YLSYGTSASSRQTYTTNTSGTAMRLARSSSHSRVVDEYGQQQVLYDRSPNNSATVVYDGNNYNFDQNSSNVPILTEDMLL</sequence>
<reference evidence="2" key="1">
    <citation type="submission" date="2021-02" db="EMBL/GenBank/DDBJ databases">
        <authorList>
            <person name="Nowell W R."/>
        </authorList>
    </citation>
    <scope>NUCLEOTIDE SEQUENCE</scope>
</reference>
<evidence type="ECO:0000313" key="5">
    <source>
        <dbReference type="Proteomes" id="UP000681967"/>
    </source>
</evidence>
<gene>
    <name evidence="2" type="ORF">BYL167_LOCUS45925</name>
    <name evidence="4" type="ORF">GIL414_LOCUS49770</name>
    <name evidence="3" type="ORF">SMN809_LOCUS47819</name>
</gene>
<feature type="region of interest" description="Disordered" evidence="1">
    <location>
        <begin position="1"/>
        <end position="28"/>
    </location>
</feature>
<organism evidence="2 5">
    <name type="scientific">Rotaria magnacalcarata</name>
    <dbReference type="NCBI Taxonomy" id="392030"/>
    <lineage>
        <taxon>Eukaryota</taxon>
        <taxon>Metazoa</taxon>
        <taxon>Spiralia</taxon>
        <taxon>Gnathifera</taxon>
        <taxon>Rotifera</taxon>
        <taxon>Eurotatoria</taxon>
        <taxon>Bdelloidea</taxon>
        <taxon>Philodinida</taxon>
        <taxon>Philodinidae</taxon>
        <taxon>Rotaria</taxon>
    </lineage>
</organism>
<evidence type="ECO:0000313" key="3">
    <source>
        <dbReference type="EMBL" id="CAF4816147.1"/>
    </source>
</evidence>
<dbReference type="EMBL" id="CAJOBJ010164443">
    <property type="protein sequence ID" value="CAF4858782.1"/>
    <property type="molecule type" value="Genomic_DNA"/>
</dbReference>